<dbReference type="InterPro" id="IPR036514">
    <property type="entry name" value="SGNH_hydro_sf"/>
</dbReference>
<dbReference type="FunFam" id="3.40.50.1110:FF:000003">
    <property type="entry name" value="GDSL esterase/lipase APG"/>
    <property type="match status" value="1"/>
</dbReference>
<proteinExistence type="inferred from homology"/>
<feature type="signal peptide" evidence="3">
    <location>
        <begin position="1"/>
        <end position="22"/>
    </location>
</feature>
<evidence type="ECO:0000313" key="5">
    <source>
        <dbReference type="EnsemblPlants" id="OMERI06G03790.1"/>
    </source>
</evidence>
<evidence type="ECO:0000256" key="1">
    <source>
        <dbReference type="ARBA" id="ARBA00008668"/>
    </source>
</evidence>
<evidence type="ECO:0000256" key="2">
    <source>
        <dbReference type="SAM" id="MobiDB-lite"/>
    </source>
</evidence>
<dbReference type="InterPro" id="IPR036047">
    <property type="entry name" value="F-box-like_dom_sf"/>
</dbReference>
<feature type="domain" description="KIB1-4 beta-propeller" evidence="4">
    <location>
        <begin position="516"/>
        <end position="771"/>
    </location>
</feature>
<dbReference type="Pfam" id="PF00657">
    <property type="entry name" value="Lipase_GDSL"/>
    <property type="match status" value="1"/>
</dbReference>
<keyword evidence="6" id="KW-1185">Reference proteome</keyword>
<dbReference type="InterPro" id="IPR035669">
    <property type="entry name" value="SGNH_plant_lipase-like"/>
</dbReference>
<keyword evidence="3" id="KW-0732">Signal</keyword>
<name>A0A0E0DWZ4_9ORYZ</name>
<dbReference type="InterPro" id="IPR001087">
    <property type="entry name" value="GDSL"/>
</dbReference>
<dbReference type="Gene3D" id="3.40.50.1110">
    <property type="entry name" value="SGNH hydrolase"/>
    <property type="match status" value="1"/>
</dbReference>
<dbReference type="HOGENOM" id="CLU_260880_0_0_1"/>
<feature type="chain" id="PRO_5002357569" description="KIB1-4 beta-propeller domain-containing protein" evidence="3">
    <location>
        <begin position="23"/>
        <end position="1429"/>
    </location>
</feature>
<evidence type="ECO:0000259" key="4">
    <source>
        <dbReference type="Pfam" id="PF03478"/>
    </source>
</evidence>
<dbReference type="SUPFAM" id="SSF81383">
    <property type="entry name" value="F-box domain"/>
    <property type="match status" value="2"/>
</dbReference>
<sequence length="1429" mass="158349">MEVKCLLLLALFLLLGTHGGEAQPLVPAVMTFGDSSVDVGNNDYLKTIIKANFPPYGRDFKNQVPTGRFCNGKLATDITAETLGFESYAPAYLSPDASGKNLLIGANFASAGSGYYDHTALLYHAIPLSQQLEYFKEYQSKLAAVAGSSQAQSIINGSLYIISAGASDFVQNYYINPFLYKTQTADQFSDRLVGIFKNTVAQLYSMGARRIGVTSLPPLGCLPAAITLFGYGSSGCVSRLNSDAQNFNGKMNVTVDSLSKTYSDLKIAVFDIYTPLYDLVTSPQSQGFTEARRGCCGTGTVETTVLLCNPKSIGTCPNATTYVFWDAVHPSEAANQVLADSLLAEGINLNRSKNPNSSGSHAIFHFPIADCSARRRRRALPLRRCRRPPKRADTSHRRVASSRGRRRVVTAHSLCSPQPDTSGCCCSISRRRRVGGRSDFKSCVMEATHSSSWADLQPELLGLVLGRLPSLADRVRLRAVCRPWRSNARLQPVPLHSLGSLSSMGPSSASLMATLHLPKLASIWHDKMERAYRGSGILLCNEYTLLSYKFAVPLPLDSSPVPLVAVLINDPLHVSAACICYQPIATDSFISHDFSLENKTYDIAFCGGKLYALSASGKLYILEISEGHEGKPEVSCINSMVDLAEEPVTESHFQPCRESHPRMLWRYLVESGGRLLQVIRLFGYPFPLSHDDVLEDPRTLSFVVYEADLSNGSRMWRRVESLGGQALFVGTHGSKSVPAVECGAQEDCIYFISDYNRPYSANPLGDSGIYNMRNGMITPLVRLVSGNRHSGVYYQWRHPRWLQMLKHLKGEPLADEGVVRHLFPLLFAVPTKRPRHDRALAGDGEGALPERTKARGRRPSTLSSPGYLLWRKPPRTAHCLDTSGCCLLVDLRRRVPRPEYLVECRGRLLMVTRYIPSVAHPTGPDYYEHYRTAGFEVFEADLTNIPGRWRRVSNLGGQALFVGKHCSKAFPAGESGGAQEDCIYFMYDYPPPGFAADPLRDSGVYNMRDGMIKPLLTGIAAELPHRVGQSLSKSCMMAATQSSSWADLQMDILGLVLRRLPSLADRVRLRAVCRPWRSNAQLLTLPPPFPWLNLLDGTFLSISDGEIHRMPLPDDASCYGSIDNWLFLTDSDDGCSLMNPFSKATLQLPKLARIWHHERGNAYNACTRLFYKLAVPLPLDLSSDSLVAVLINDPLRHSVVCIVHRSIATDSFRFHDRPFKNNFYDIAFCGGKLYALSCGKLFTIEMSEVHIEKPKVPHVECIVEDFPTESHSQPCPENHICVTWPYLVESGGRLLNVIRLVGVPFPPEDDDDIFKDSLTFSFEVYEADLNTGSRMWRRVESLGDQALFVGRHCSKSLSAAEYVGAQEDCIYFMCDDYFRSDEDPLCDAGIYNMRSGVITPLLHENTAPRLHPTGEGHPTWFFPADGAII</sequence>
<reference evidence="5" key="1">
    <citation type="submission" date="2015-04" db="UniProtKB">
        <authorList>
            <consortium name="EnsemblPlants"/>
        </authorList>
    </citation>
    <scope>IDENTIFICATION</scope>
</reference>
<organism evidence="5">
    <name type="scientific">Oryza meridionalis</name>
    <dbReference type="NCBI Taxonomy" id="40149"/>
    <lineage>
        <taxon>Eukaryota</taxon>
        <taxon>Viridiplantae</taxon>
        <taxon>Streptophyta</taxon>
        <taxon>Embryophyta</taxon>
        <taxon>Tracheophyta</taxon>
        <taxon>Spermatophyta</taxon>
        <taxon>Magnoliopsida</taxon>
        <taxon>Liliopsida</taxon>
        <taxon>Poales</taxon>
        <taxon>Poaceae</taxon>
        <taxon>BOP clade</taxon>
        <taxon>Oryzoideae</taxon>
        <taxon>Oryzeae</taxon>
        <taxon>Oryzinae</taxon>
        <taxon>Oryza</taxon>
    </lineage>
</organism>
<evidence type="ECO:0000256" key="3">
    <source>
        <dbReference type="SAM" id="SignalP"/>
    </source>
</evidence>
<comment type="similarity">
    <text evidence="1">Belongs to the 'GDSL' lipolytic enzyme family.</text>
</comment>
<feature type="region of interest" description="Disordered" evidence="2">
    <location>
        <begin position="837"/>
        <end position="860"/>
    </location>
</feature>
<dbReference type="EnsemblPlants" id="OMERI06G03790.1">
    <property type="protein sequence ID" value="OMERI06G03790.1"/>
    <property type="gene ID" value="OMERI06G03790"/>
</dbReference>
<reference evidence="5" key="2">
    <citation type="submission" date="2018-05" db="EMBL/GenBank/DDBJ databases">
        <title>OmerRS3 (Oryza meridionalis Reference Sequence Version 3).</title>
        <authorList>
            <person name="Zhang J."/>
            <person name="Kudrna D."/>
            <person name="Lee S."/>
            <person name="Talag J."/>
            <person name="Welchert J."/>
            <person name="Wing R.A."/>
        </authorList>
    </citation>
    <scope>NUCLEOTIDE SEQUENCE [LARGE SCALE GENOMIC DNA]</scope>
    <source>
        <strain evidence="5">cv. OR44</strain>
    </source>
</reference>
<dbReference type="PANTHER" id="PTHR33110">
    <property type="entry name" value="F-BOX/KELCH-REPEAT PROTEIN-RELATED"/>
    <property type="match status" value="1"/>
</dbReference>
<dbReference type="SUPFAM" id="SSF52266">
    <property type="entry name" value="SGNH hydrolase"/>
    <property type="match status" value="1"/>
</dbReference>
<dbReference type="InterPro" id="IPR005174">
    <property type="entry name" value="KIB1-4_b-propeller"/>
</dbReference>
<dbReference type="GO" id="GO:0016788">
    <property type="term" value="F:hydrolase activity, acting on ester bonds"/>
    <property type="evidence" value="ECO:0007669"/>
    <property type="project" value="InterPro"/>
</dbReference>
<dbReference type="Proteomes" id="UP000008021">
    <property type="component" value="Chromosome 6"/>
</dbReference>
<dbReference type="Gramene" id="OMERI06G03790.1">
    <property type="protein sequence ID" value="OMERI06G03790.1"/>
    <property type="gene ID" value="OMERI06G03790"/>
</dbReference>
<accession>A0A0E0DWZ4</accession>
<dbReference type="CDD" id="cd01837">
    <property type="entry name" value="SGNH_plant_lipase_like"/>
    <property type="match status" value="1"/>
</dbReference>
<protein>
    <recommendedName>
        <fullName evidence="4">KIB1-4 beta-propeller domain-containing protein</fullName>
    </recommendedName>
</protein>
<evidence type="ECO:0000313" key="6">
    <source>
        <dbReference type="Proteomes" id="UP000008021"/>
    </source>
</evidence>
<dbReference type="PANTHER" id="PTHR33110:SF36">
    <property type="entry name" value="OS06G0148600 PROTEIN"/>
    <property type="match status" value="1"/>
</dbReference>
<dbReference type="Pfam" id="PF03478">
    <property type="entry name" value="Beta-prop_KIB1-4"/>
    <property type="match status" value="3"/>
</dbReference>
<dbReference type="Gene3D" id="1.20.1280.50">
    <property type="match status" value="2"/>
</dbReference>
<feature type="domain" description="KIB1-4 beta-propeller" evidence="4">
    <location>
        <begin position="1099"/>
        <end position="1392"/>
    </location>
</feature>
<dbReference type="STRING" id="40149.A0A0E0DWZ4"/>
<feature type="domain" description="KIB1-4 beta-propeller" evidence="4">
    <location>
        <begin position="897"/>
        <end position="1006"/>
    </location>
</feature>